<proteinExistence type="predicted"/>
<dbReference type="PANTHER" id="PTHR45125">
    <property type="entry name" value="F21J9.4-RELATED"/>
    <property type="match status" value="1"/>
</dbReference>
<gene>
    <name evidence="1" type="ORF">U9M48_031250</name>
</gene>
<dbReference type="EMBL" id="CP144751">
    <property type="protein sequence ID" value="WVZ84195.1"/>
    <property type="molecule type" value="Genomic_DNA"/>
</dbReference>
<evidence type="ECO:0008006" key="3">
    <source>
        <dbReference type="Google" id="ProtNLM"/>
    </source>
</evidence>
<dbReference type="Proteomes" id="UP001341281">
    <property type="component" value="Chromosome 07"/>
</dbReference>
<evidence type="ECO:0000313" key="1">
    <source>
        <dbReference type="EMBL" id="WVZ84195.1"/>
    </source>
</evidence>
<dbReference type="PANTHER" id="PTHR45125:SF3">
    <property type="entry name" value="NO-APICAL-MERISTEM-ASSOCIATED CARBOXY-TERMINAL DOMAIN PROTEIN"/>
    <property type="match status" value="1"/>
</dbReference>
<dbReference type="AlphaFoldDB" id="A0AAQ3U2F1"/>
<name>A0AAQ3U2F1_PASNO</name>
<keyword evidence="2" id="KW-1185">Reference proteome</keyword>
<sequence>MHDLAAALRHSIDVILEDIDDDDLTARILQFKDLADSLQEISDQCSQVLQPPAAESAWAAFASSSKKKPGLLNAATTKPRAKAKAKGKGKQVAVSLDASDGLSHRSSNYTVEEDLCLISGWLNNSMDPTVGTNQTYESFWDCVTNYYEQHKPSYSSQSKKSLQHRWDSINTAVSKFVGIKAQQDRLKKVERLKTIGWRKA</sequence>
<reference evidence="1 2" key="1">
    <citation type="submission" date="2024-02" db="EMBL/GenBank/DDBJ databases">
        <title>High-quality chromosome-scale genome assembly of Pensacola bahiagrass (Paspalum notatum Flugge var. saurae).</title>
        <authorList>
            <person name="Vega J.M."/>
            <person name="Podio M."/>
            <person name="Orjuela J."/>
            <person name="Siena L.A."/>
            <person name="Pessino S.C."/>
            <person name="Combes M.C."/>
            <person name="Mariac C."/>
            <person name="Albertini E."/>
            <person name="Pupilli F."/>
            <person name="Ortiz J.P.A."/>
            <person name="Leblanc O."/>
        </authorList>
    </citation>
    <scope>NUCLEOTIDE SEQUENCE [LARGE SCALE GENOMIC DNA]</scope>
    <source>
        <strain evidence="1">R1</strain>
        <tissue evidence="1">Leaf</tissue>
    </source>
</reference>
<protein>
    <recommendedName>
        <fullName evidence="3">Myb-like domain-containing protein</fullName>
    </recommendedName>
</protein>
<evidence type="ECO:0000313" key="2">
    <source>
        <dbReference type="Proteomes" id="UP001341281"/>
    </source>
</evidence>
<accession>A0AAQ3U2F1</accession>
<organism evidence="1 2">
    <name type="scientific">Paspalum notatum var. saurae</name>
    <dbReference type="NCBI Taxonomy" id="547442"/>
    <lineage>
        <taxon>Eukaryota</taxon>
        <taxon>Viridiplantae</taxon>
        <taxon>Streptophyta</taxon>
        <taxon>Embryophyta</taxon>
        <taxon>Tracheophyta</taxon>
        <taxon>Spermatophyta</taxon>
        <taxon>Magnoliopsida</taxon>
        <taxon>Liliopsida</taxon>
        <taxon>Poales</taxon>
        <taxon>Poaceae</taxon>
        <taxon>PACMAD clade</taxon>
        <taxon>Panicoideae</taxon>
        <taxon>Andropogonodae</taxon>
        <taxon>Paspaleae</taxon>
        <taxon>Paspalinae</taxon>
        <taxon>Paspalum</taxon>
    </lineage>
</organism>